<reference evidence="2" key="1">
    <citation type="journal article" date="2019" name="Int. J. Syst. Evol. Microbiol.">
        <title>The Global Catalogue of Microorganisms (GCM) 10K type strain sequencing project: providing services to taxonomists for standard genome sequencing and annotation.</title>
        <authorList>
            <consortium name="The Broad Institute Genomics Platform"/>
            <consortium name="The Broad Institute Genome Sequencing Center for Infectious Disease"/>
            <person name="Wu L."/>
            <person name="Ma J."/>
        </authorList>
    </citation>
    <scope>NUCLEOTIDE SEQUENCE [LARGE SCALE GENOMIC DNA]</scope>
    <source>
        <strain evidence="2">JCM 17805</strain>
    </source>
</reference>
<comment type="caution">
    <text evidence="1">The sequence shown here is derived from an EMBL/GenBank/DDBJ whole genome shotgun (WGS) entry which is preliminary data.</text>
</comment>
<sequence length="62" mass="7005">MSLPWGVKETVDSDHADDVSAFIATAEESDITVGERKAKLLKFGLKQVKDKHLLIYRYQLAK</sequence>
<protein>
    <recommendedName>
        <fullName evidence="3">Cation-transporting P-type ATPase N-terminal domain-containing protein</fullName>
    </recommendedName>
</protein>
<evidence type="ECO:0000313" key="2">
    <source>
        <dbReference type="Proteomes" id="UP001500604"/>
    </source>
</evidence>
<proteinExistence type="predicted"/>
<evidence type="ECO:0000313" key="1">
    <source>
        <dbReference type="EMBL" id="GAA4649804.1"/>
    </source>
</evidence>
<dbReference type="Proteomes" id="UP001500604">
    <property type="component" value="Unassembled WGS sequence"/>
</dbReference>
<accession>A0ABP8V2K2</accession>
<evidence type="ECO:0008006" key="3">
    <source>
        <dbReference type="Google" id="ProtNLM"/>
    </source>
</evidence>
<dbReference type="EMBL" id="BAABFL010000313">
    <property type="protein sequence ID" value="GAA4649804.1"/>
    <property type="molecule type" value="Genomic_DNA"/>
</dbReference>
<dbReference type="RefSeq" id="WP_345195804.1">
    <property type="nucleotide sequence ID" value="NZ_BAABFL010000313.1"/>
</dbReference>
<keyword evidence="2" id="KW-1185">Reference proteome</keyword>
<name>A0ABP8V2K2_9GAMM</name>
<gene>
    <name evidence="1" type="ORF">GCM10023116_20850</name>
</gene>
<organism evidence="1 2">
    <name type="scientific">Kistimonas scapharcae</name>
    <dbReference type="NCBI Taxonomy" id="1036133"/>
    <lineage>
        <taxon>Bacteria</taxon>
        <taxon>Pseudomonadati</taxon>
        <taxon>Pseudomonadota</taxon>
        <taxon>Gammaproteobacteria</taxon>
        <taxon>Oceanospirillales</taxon>
        <taxon>Endozoicomonadaceae</taxon>
        <taxon>Kistimonas</taxon>
    </lineage>
</organism>